<dbReference type="EMBL" id="FTLX01000011">
    <property type="protein sequence ID" value="SIR57331.1"/>
    <property type="molecule type" value="Genomic_DNA"/>
</dbReference>
<protein>
    <submittedName>
        <fullName evidence="2">Uncharacterized protein</fullName>
    </submittedName>
</protein>
<name>A0A1N7C123_9BACI</name>
<evidence type="ECO:0000313" key="2">
    <source>
        <dbReference type="EMBL" id="SIR57331.1"/>
    </source>
</evidence>
<dbReference type="AlphaFoldDB" id="A0A1N7C123"/>
<proteinExistence type="predicted"/>
<accession>A0A1N7C123</accession>
<sequence>MSAVLFMFIHLVIGLWLLFKFRELPKPLFTFISVFSVLSFIYWSTVAIRTFLA</sequence>
<feature type="transmembrane region" description="Helical" evidence="1">
    <location>
        <begin position="28"/>
        <end position="52"/>
    </location>
</feature>
<evidence type="ECO:0000256" key="1">
    <source>
        <dbReference type="SAM" id="Phobius"/>
    </source>
</evidence>
<keyword evidence="1" id="KW-0812">Transmembrane</keyword>
<organism evidence="2 3">
    <name type="scientific">Domibacillus enclensis</name>
    <dbReference type="NCBI Taxonomy" id="1017273"/>
    <lineage>
        <taxon>Bacteria</taxon>
        <taxon>Bacillati</taxon>
        <taxon>Bacillota</taxon>
        <taxon>Bacilli</taxon>
        <taxon>Bacillales</taxon>
        <taxon>Bacillaceae</taxon>
        <taxon>Domibacillus</taxon>
    </lineage>
</organism>
<evidence type="ECO:0000313" key="3">
    <source>
        <dbReference type="Proteomes" id="UP000186385"/>
    </source>
</evidence>
<keyword evidence="1" id="KW-1133">Transmembrane helix</keyword>
<reference evidence="2 3" key="1">
    <citation type="submission" date="2017-01" db="EMBL/GenBank/DDBJ databases">
        <authorList>
            <person name="Mah S.A."/>
            <person name="Swanson W.J."/>
            <person name="Moy G.W."/>
            <person name="Vacquier V.D."/>
        </authorList>
    </citation>
    <scope>NUCLEOTIDE SEQUENCE [LARGE SCALE GENOMIC DNA]</scope>
    <source>
        <strain evidence="2 3">NIO-1016</strain>
    </source>
</reference>
<keyword evidence="1" id="KW-0472">Membrane</keyword>
<feature type="transmembrane region" description="Helical" evidence="1">
    <location>
        <begin position="6"/>
        <end position="21"/>
    </location>
</feature>
<gene>
    <name evidence="2" type="ORF">SAMN05443094_11116</name>
</gene>
<dbReference type="Proteomes" id="UP000186385">
    <property type="component" value="Unassembled WGS sequence"/>
</dbReference>